<name>A0A0K2UMB0_LEPSM</name>
<proteinExistence type="predicted"/>
<reference evidence="1" key="1">
    <citation type="submission" date="2014-05" db="EMBL/GenBank/DDBJ databases">
        <authorList>
            <person name="Chronopoulou M."/>
        </authorList>
    </citation>
    <scope>NUCLEOTIDE SEQUENCE</scope>
    <source>
        <tissue evidence="1">Whole organism</tissue>
    </source>
</reference>
<organism evidence="1">
    <name type="scientific">Lepeophtheirus salmonis</name>
    <name type="common">Salmon louse</name>
    <name type="synonym">Caligus salmonis</name>
    <dbReference type="NCBI Taxonomy" id="72036"/>
    <lineage>
        <taxon>Eukaryota</taxon>
        <taxon>Metazoa</taxon>
        <taxon>Ecdysozoa</taxon>
        <taxon>Arthropoda</taxon>
        <taxon>Crustacea</taxon>
        <taxon>Multicrustacea</taxon>
        <taxon>Hexanauplia</taxon>
        <taxon>Copepoda</taxon>
        <taxon>Siphonostomatoida</taxon>
        <taxon>Caligidae</taxon>
        <taxon>Lepeophtheirus</taxon>
    </lineage>
</organism>
<dbReference type="EMBL" id="HACA01021480">
    <property type="protein sequence ID" value="CDW38841.1"/>
    <property type="molecule type" value="Transcribed_RNA"/>
</dbReference>
<evidence type="ECO:0000313" key="1">
    <source>
        <dbReference type="EMBL" id="CDW38841.1"/>
    </source>
</evidence>
<sequence>MNTSHWAAQERNYNSLQHCTIIHRRTTHQLIQRIKKKLLHLYRFFGYSLLLFLPTSRNDVPISIIRPHSTVQYLFMGQFLQIGLT</sequence>
<accession>A0A0K2UMB0</accession>
<protein>
    <submittedName>
        <fullName evidence="1">Uncharacterized protein</fullName>
    </submittedName>
</protein>
<dbReference type="AlphaFoldDB" id="A0A0K2UMB0"/>